<feature type="compositionally biased region" description="Low complexity" evidence="5">
    <location>
        <begin position="1213"/>
        <end position="1224"/>
    </location>
</feature>
<feature type="compositionally biased region" description="Basic and acidic residues" evidence="5">
    <location>
        <begin position="1017"/>
        <end position="1028"/>
    </location>
</feature>
<dbReference type="GO" id="GO:0010772">
    <property type="term" value="P:meiotic DNA recombinase assembly involved in reciprocal meiotic recombination"/>
    <property type="evidence" value="ECO:0007669"/>
    <property type="project" value="TreeGrafter"/>
</dbReference>
<dbReference type="FunFam" id="1.20.5.170:FF:000056">
    <property type="entry name" value="DNA repair protein SWI5 homolog"/>
    <property type="match status" value="1"/>
</dbReference>
<evidence type="ECO:0000256" key="3">
    <source>
        <dbReference type="ARBA" id="ARBA00023204"/>
    </source>
</evidence>
<keyword evidence="2" id="KW-0227">DNA damage</keyword>
<dbReference type="InterPro" id="IPR017956">
    <property type="entry name" value="AT_hook_DNA-bd_motif"/>
</dbReference>
<feature type="region of interest" description="Disordered" evidence="5">
    <location>
        <begin position="121"/>
        <end position="187"/>
    </location>
</feature>
<feature type="region of interest" description="Disordered" evidence="5">
    <location>
        <begin position="377"/>
        <end position="411"/>
    </location>
</feature>
<keyword evidence="3" id="KW-0234">DNA repair</keyword>
<feature type="compositionally biased region" description="Basic residues" evidence="5">
    <location>
        <begin position="1427"/>
        <end position="1442"/>
    </location>
</feature>
<feature type="compositionally biased region" description="Acidic residues" evidence="5">
    <location>
        <begin position="1407"/>
        <end position="1419"/>
    </location>
</feature>
<feature type="compositionally biased region" description="Basic residues" evidence="5">
    <location>
        <begin position="1368"/>
        <end position="1381"/>
    </location>
</feature>
<feature type="compositionally biased region" description="Basic residues" evidence="5">
    <location>
        <begin position="1007"/>
        <end position="1016"/>
    </location>
</feature>
<feature type="region of interest" description="Disordered" evidence="5">
    <location>
        <begin position="441"/>
        <end position="526"/>
    </location>
</feature>
<feature type="compositionally biased region" description="Basic residues" evidence="5">
    <location>
        <begin position="1070"/>
        <end position="1079"/>
    </location>
</feature>
<evidence type="ECO:0000256" key="4">
    <source>
        <dbReference type="SAM" id="Coils"/>
    </source>
</evidence>
<dbReference type="OrthoDB" id="255837at2759"/>
<feature type="region of interest" description="Disordered" evidence="5">
    <location>
        <begin position="931"/>
        <end position="1161"/>
    </location>
</feature>
<reference evidence="6 7" key="1">
    <citation type="submission" date="2017-12" db="EMBL/GenBank/DDBJ databases">
        <title>Comparative genomics of Botrytis spp.</title>
        <authorList>
            <person name="Valero-Jimenez C.A."/>
            <person name="Tapia P."/>
            <person name="Veloso J."/>
            <person name="Silva-Moreno E."/>
            <person name="Staats M."/>
            <person name="Valdes J.H."/>
            <person name="Van Kan J.A.L."/>
        </authorList>
    </citation>
    <scope>NUCLEOTIDE SEQUENCE [LARGE SCALE GENOMIC DNA]</scope>
    <source>
        <strain evidence="6 7">MUCL435</strain>
    </source>
</reference>
<evidence type="ECO:0000256" key="1">
    <source>
        <dbReference type="ARBA" id="ARBA00008060"/>
    </source>
</evidence>
<feature type="compositionally biased region" description="Polar residues" evidence="5">
    <location>
        <begin position="458"/>
        <end position="482"/>
    </location>
</feature>
<dbReference type="EMBL" id="PQXL01000002">
    <property type="protein sequence ID" value="THV55934.1"/>
    <property type="molecule type" value="Genomic_DNA"/>
</dbReference>
<name>A0A4S8RQ42_9HELO</name>
<evidence type="ECO:0000256" key="5">
    <source>
        <dbReference type="SAM" id="MobiDB-lite"/>
    </source>
</evidence>
<evidence type="ECO:0000313" key="6">
    <source>
        <dbReference type="EMBL" id="THV55934.1"/>
    </source>
</evidence>
<organism evidence="6 7">
    <name type="scientific">Botrytis galanthina</name>
    <dbReference type="NCBI Taxonomy" id="278940"/>
    <lineage>
        <taxon>Eukaryota</taxon>
        <taxon>Fungi</taxon>
        <taxon>Dikarya</taxon>
        <taxon>Ascomycota</taxon>
        <taxon>Pezizomycotina</taxon>
        <taxon>Leotiomycetes</taxon>
        <taxon>Helotiales</taxon>
        <taxon>Sclerotiniaceae</taxon>
        <taxon>Botrytis</taxon>
    </lineage>
</organism>
<dbReference type="GO" id="GO:0032798">
    <property type="term" value="C:Swi5-Sfr1 complex"/>
    <property type="evidence" value="ECO:0007669"/>
    <property type="project" value="TreeGrafter"/>
</dbReference>
<feature type="region of interest" description="Disordered" evidence="5">
    <location>
        <begin position="337"/>
        <end position="365"/>
    </location>
</feature>
<feature type="compositionally biased region" description="Polar residues" evidence="5">
    <location>
        <begin position="573"/>
        <end position="586"/>
    </location>
</feature>
<feature type="compositionally biased region" description="Basic and acidic residues" evidence="5">
    <location>
        <begin position="1396"/>
        <end position="1406"/>
    </location>
</feature>
<feature type="compositionally biased region" description="Polar residues" evidence="5">
    <location>
        <begin position="1350"/>
        <end position="1360"/>
    </location>
</feature>
<feature type="region of interest" description="Disordered" evidence="5">
    <location>
        <begin position="192"/>
        <end position="211"/>
    </location>
</feature>
<feature type="compositionally biased region" description="Basic residues" evidence="5">
    <location>
        <begin position="588"/>
        <end position="601"/>
    </location>
</feature>
<feature type="compositionally biased region" description="Polar residues" evidence="5">
    <location>
        <begin position="931"/>
        <end position="948"/>
    </location>
</feature>
<feature type="compositionally biased region" description="Basic and acidic residues" evidence="5">
    <location>
        <begin position="1225"/>
        <end position="1238"/>
    </location>
</feature>
<dbReference type="PRINTS" id="PR00929">
    <property type="entry name" value="ATHOOK"/>
</dbReference>
<feature type="region of interest" description="Disordered" evidence="5">
    <location>
        <begin position="24"/>
        <end position="45"/>
    </location>
</feature>
<evidence type="ECO:0000313" key="7">
    <source>
        <dbReference type="Proteomes" id="UP000308671"/>
    </source>
</evidence>
<protein>
    <submittedName>
        <fullName evidence="6">Uncharacterized protein</fullName>
    </submittedName>
</protein>
<dbReference type="SMART" id="SM00384">
    <property type="entry name" value="AT_hook"/>
    <property type="match status" value="13"/>
</dbReference>
<feature type="region of interest" description="Disordered" evidence="5">
    <location>
        <begin position="865"/>
        <end position="917"/>
    </location>
</feature>
<feature type="region of interest" description="Disordered" evidence="5">
    <location>
        <begin position="557"/>
        <end position="851"/>
    </location>
</feature>
<feature type="compositionally biased region" description="Polar residues" evidence="5">
    <location>
        <begin position="1117"/>
        <end position="1132"/>
    </location>
</feature>
<dbReference type="Gene3D" id="1.20.5.170">
    <property type="match status" value="1"/>
</dbReference>
<dbReference type="GO" id="GO:0034974">
    <property type="term" value="C:Swi5-Swi2 complex"/>
    <property type="evidence" value="ECO:0007669"/>
    <property type="project" value="TreeGrafter"/>
</dbReference>
<feature type="compositionally biased region" description="Polar residues" evidence="5">
    <location>
        <begin position="397"/>
        <end position="411"/>
    </location>
</feature>
<dbReference type="Pfam" id="PF07061">
    <property type="entry name" value="Swi5"/>
    <property type="match status" value="1"/>
</dbReference>
<evidence type="ECO:0000256" key="2">
    <source>
        <dbReference type="ARBA" id="ARBA00022763"/>
    </source>
</evidence>
<feature type="compositionally biased region" description="Basic and acidic residues" evidence="5">
    <location>
        <begin position="165"/>
        <end position="180"/>
    </location>
</feature>
<keyword evidence="7" id="KW-1185">Reference proteome</keyword>
<accession>A0A4S8RQ42</accession>
<gene>
    <name evidence="6" type="ORF">BGAL_0002g00900</name>
</gene>
<dbReference type="Proteomes" id="UP000308671">
    <property type="component" value="Unassembled WGS sequence"/>
</dbReference>
<sequence length="1580" mass="171878">MSETDLGMDFIEQWDWQRFREAESMELEDGEDSAIQTQVSLENGEKLKEMTRDVDQMGEAGEGVPRESQSMVLPQYDGPADDEDVIGENGSVSKIGIDDIDVGSHQVILLQCNDQAISISKTGSGDVDVSSRRDDTAASNIPTEEGLNKNAPVAQNQKMVTEDVEPYKEESGAISEKHDDTADEQEDQEINLAGDKSIPDFSGAEIGDQELGKIDEPAFLEETHMNTLETTTTTTEMTIDSSLIADVDPFGDMYFEKKIHDKSDDKIKDSGLGSENTMLERDNDISNSEKAITETRAGSVVDKPIDSENNQIEEICGNVSTLNTTYSETTVEAEKIVNRDTNSGNEDHGTESITSGFLSNEDLRDLEGKPSSISILEKSPVEYAPGDNFSEGPSIDENITNPANMENVSSPTHIQDLRIPNQLPVDDDSLNDVELPSLSRLEAPVQSRQVEIPDSDAITESSQQSPQKLSHNRNTFDSSVKNGKNVEMATGVDAAREENEDTEAEDALSSFGRECATSSIDPKKNLKELEMMESETSQNGIDGFEEIGESVQRAMIGSAGKVGEDSGADENNTDIQLSTTQVSPQKLANKRGRPPVIRRSKIANSQADEESIESKAMLVKTGPDKPMSVEDEEDLSVSSSVAERKKRGRPSTRKISTLSIDDHVDKIDDAMKHMASTDITADNSPLNSPAPEKRKRGRPSSRKVSLLSADELAMEEEKTTVNLPKSYETTLINESAEAHSSPRKLPADKLYPSNPTPEKRKRGRPSERKTSTLSTVTNDGEDLEKEKVLMNEDTINTNIGRKSTDEPAGSIPIHFMREMKGKGRPAGRNPSNLIPEKSYFEGPDGELGELDDLTGIAPVEIIENNDETGINDSMDEITANSSSPVKRKRGRPAGRKSSGLSPEKTNTEDVTRHDSGNVSVVILGDIEMEQSTLSQKSTGKYNAIPSSSAKRKRGRPIGRKSSGVEAEHTEADELSYEASPSPHNDVDVQVILFGEANDDTDESSSVRPKKRGRPGRKISELNSEKSHVNEAVNESSGTVITQETSETIAKEPIGDVHSTDELADLDSSPVKRKRGRPANRKVSQLSPEKITVDDAPEKIPNIPKKAVTDASVCEPVSETQSVDEPQDFATTSPEKKKRGRPVSRKVSAVTNPNKGFVNPPEASQVVIALQETVAASIEQPVVISSSPEKRKRGRPSNHNSSSVSTAKKDVVEAAEASSSNATTKASDKVVDADTKEPAPDANLPVNASPEKRKRGRPARKASSLNTRNATMEDISNDVISSGKNVPTEIVDSDEEEDALLNESPPSKKVKPEPRMRGRPPGTKDLGASTEDTKSGEEDSTGLLSGRAKSGGTNQVVTQIGENPPASEKKKRGRPSAAKPRRISNSDSDVAEEEQQIPDKFELRSIESEDLDEEEEEANDQQEPVIEKKKRGRPSLLKNKGKQTAKASEPMDQDAAINEKIPTAGGTKNKISGSQVPTSSNTSSSQRQDAFLAEIKAMKLTSIQTRNANLKAEIAQKREKIQEITEGLEKPAKQTVKRHIRLLHDYNDIKDVGQGLLGMIADNRGVRVGELYEEFGVGITD</sequence>
<dbReference type="InterPro" id="IPR010760">
    <property type="entry name" value="DNA-repair_Swi5"/>
</dbReference>
<dbReference type="GO" id="GO:0000709">
    <property type="term" value="P:meiotic joint molecule formation"/>
    <property type="evidence" value="ECO:0007669"/>
    <property type="project" value="TreeGrafter"/>
</dbReference>
<feature type="compositionally biased region" description="Acidic residues" evidence="5">
    <location>
        <begin position="1290"/>
        <end position="1299"/>
    </location>
</feature>
<feature type="compositionally biased region" description="Low complexity" evidence="5">
    <location>
        <begin position="1471"/>
        <end position="1485"/>
    </location>
</feature>
<feature type="region of interest" description="Disordered" evidence="5">
    <location>
        <begin position="1176"/>
        <end position="1486"/>
    </location>
</feature>
<feature type="compositionally biased region" description="Basic residues" evidence="5">
    <location>
        <begin position="949"/>
        <end position="958"/>
    </location>
</feature>
<feature type="compositionally biased region" description="Basic and acidic residues" evidence="5">
    <location>
        <begin position="660"/>
        <end position="672"/>
    </location>
</feature>
<feature type="compositionally biased region" description="Basic residues" evidence="5">
    <location>
        <begin position="885"/>
        <end position="894"/>
    </location>
</feature>
<dbReference type="GO" id="GO:0003677">
    <property type="term" value="F:DNA binding"/>
    <property type="evidence" value="ECO:0007669"/>
    <property type="project" value="InterPro"/>
</dbReference>
<feature type="compositionally biased region" description="Polar residues" evidence="5">
    <location>
        <begin position="1196"/>
        <end position="1205"/>
    </location>
</feature>
<feature type="coiled-coil region" evidence="4">
    <location>
        <begin position="1499"/>
        <end position="1526"/>
    </location>
</feature>
<feature type="compositionally biased region" description="Polar residues" evidence="5">
    <location>
        <begin position="720"/>
        <end position="733"/>
    </location>
</feature>
<feature type="compositionally biased region" description="Basic and acidic residues" evidence="5">
    <location>
        <begin position="1048"/>
        <end position="1060"/>
    </location>
</feature>
<dbReference type="PANTHER" id="PTHR28529">
    <property type="entry name" value="DNA REPAIR PROTEIN SWI5 HOMOLOG"/>
    <property type="match status" value="1"/>
</dbReference>
<proteinExistence type="inferred from homology"/>
<feature type="compositionally biased region" description="Polar residues" evidence="5">
    <location>
        <begin position="1032"/>
        <end position="1047"/>
    </location>
</feature>
<feature type="compositionally biased region" description="Basic and acidic residues" evidence="5">
    <location>
        <begin position="905"/>
        <end position="915"/>
    </location>
</feature>
<feature type="compositionally biased region" description="Polar residues" evidence="5">
    <location>
        <begin position="677"/>
        <end position="687"/>
    </location>
</feature>
<keyword evidence="4" id="KW-0175">Coiled coil</keyword>
<dbReference type="PANTHER" id="PTHR28529:SF2">
    <property type="entry name" value="DNA REPAIR PROTEIN SWI5 HOMOLOG"/>
    <property type="match status" value="1"/>
</dbReference>
<comment type="similarity">
    <text evidence="1">Belongs to the SWI5/SAE3 family.</text>
</comment>
<comment type="caution">
    <text evidence="6">The sequence shown here is derived from an EMBL/GenBank/DDBJ whole genome shotgun (WGS) entry which is preliminary data.</text>
</comment>